<comment type="caution">
    <text evidence="1">The sequence shown here is derived from an EMBL/GenBank/DDBJ whole genome shotgun (WGS) entry which is preliminary data.</text>
</comment>
<proteinExistence type="predicted"/>
<dbReference type="EMBL" id="LAZR01001308">
    <property type="protein sequence ID" value="KKN46855.1"/>
    <property type="molecule type" value="Genomic_DNA"/>
</dbReference>
<organism evidence="1">
    <name type="scientific">marine sediment metagenome</name>
    <dbReference type="NCBI Taxonomy" id="412755"/>
    <lineage>
        <taxon>unclassified sequences</taxon>
        <taxon>metagenomes</taxon>
        <taxon>ecological metagenomes</taxon>
    </lineage>
</organism>
<protein>
    <submittedName>
        <fullName evidence="1">Uncharacterized protein</fullName>
    </submittedName>
</protein>
<accession>A0A0F9QRJ1</accession>
<dbReference type="AlphaFoldDB" id="A0A0F9QRJ1"/>
<reference evidence="1" key="1">
    <citation type="journal article" date="2015" name="Nature">
        <title>Complex archaea that bridge the gap between prokaryotes and eukaryotes.</title>
        <authorList>
            <person name="Spang A."/>
            <person name="Saw J.H."/>
            <person name="Jorgensen S.L."/>
            <person name="Zaremba-Niedzwiedzka K."/>
            <person name="Martijn J."/>
            <person name="Lind A.E."/>
            <person name="van Eijk R."/>
            <person name="Schleper C."/>
            <person name="Guy L."/>
            <person name="Ettema T.J."/>
        </authorList>
    </citation>
    <scope>NUCLEOTIDE SEQUENCE</scope>
</reference>
<evidence type="ECO:0000313" key="1">
    <source>
        <dbReference type="EMBL" id="KKN46855.1"/>
    </source>
</evidence>
<name>A0A0F9QRJ1_9ZZZZ</name>
<sequence>MPVDILVGGTFGAGIGISFLALSEADFAAAAGAAYVPPERGVQRTVAARVVQLLQDSKGIIVTSQTSAGTVRMPCGLTATDDAGPGRFYFFVNSGTGVVTIQDNTGGAIGALNPGNQVFIFHTTNNVWIITIPVGAGMTTTAAQSITVTVTAAVTDYDLFQAGSVTPPVALAPEDLNPLWTPGGYAEVHLEVDLLAMLAGDDAVITIEKQVDGGTWVTLESVTLDGVQDPEVIKFMIETNTGFPIRAGIQRAAGAAYNAEVLFWGKGSSP</sequence>
<gene>
    <name evidence="1" type="ORF">LCGC14_0668670</name>
</gene>